<reference evidence="9 10" key="1">
    <citation type="submission" date="2013-03" db="EMBL/GenBank/DDBJ databases">
        <authorList>
            <person name="Linke B."/>
        </authorList>
    </citation>
    <scope>NUCLEOTIDE SEQUENCE [LARGE SCALE GENOMIC DNA]</scope>
    <source>
        <strain evidence="9 10">B13</strain>
    </source>
</reference>
<sequence length="698" mass="77518">MAPRSGHSKIFEASVRYPRKLSIALALCRRNRKKCFAMQEKPHLTDKTSTPRSTLNPPVFYSSALLITLLVIYAVVFQTQAQSLFEHIQQWIFTNASWFYILTVALVLISVVFLAVSRYGDIRLGPDHSEPEYRNTSWFAMLFSAGMGIGLMFFGVAEPVMHFTTPPVGEGGTVAAAREAMKITFFHWGLHAWAIYAIVGLILAYFSFRKGLPLTLRSALYPLIGERIHGPIGHAVDVFAILGTVFGVATSLGYGVLQINSGFHHLFGLPVNATVQIILIAVTCGLATLSVASGLDKGIRILSELNLGLAVVLMLFVLALGPTVFLLQTYVQNTGGYLSDIVNKTFNLYAYEPTDWIGGWTLLYWGWWLSWSPFVGLFIARISRGRTIREFVCGVLFVPAGFTLLWMTIFGDSAIHMILNEGVKDLATMVGQDSSLALFAFLEHFPFSSVVSMVAVAMVVVFFVTSADSGALVVDMLASRGHAHSPLWQRIFWSVSIGVVAIALLLANGLKALQTATIASALPFAIILLASIWGLFKALHLDATRRDLRGQALPAPSRGQHGGWQRRLRNIAMRPRRAHVSRFIAEVVRPSCDEVASELRKQGYEVAVNERDDGRVLLELEHAGEGRFVYEVRPRAFALPNFVLQDDDGSDARKYFRAEVHLREGGQDYDIMGWSRDDVIGDILDQYERHLHFLHVVR</sequence>
<evidence type="ECO:0000256" key="6">
    <source>
        <dbReference type="ARBA" id="ARBA00022989"/>
    </source>
</evidence>
<feature type="transmembrane region" description="Helical" evidence="8">
    <location>
        <begin position="59"/>
        <end position="77"/>
    </location>
</feature>
<evidence type="ECO:0000256" key="3">
    <source>
        <dbReference type="ARBA" id="ARBA00022448"/>
    </source>
</evidence>
<evidence type="ECO:0000313" key="9">
    <source>
        <dbReference type="EMBL" id="CDF84217.1"/>
    </source>
</evidence>
<dbReference type="AlphaFoldDB" id="A0A024HI88"/>
<dbReference type="GO" id="GO:0005886">
    <property type="term" value="C:plasma membrane"/>
    <property type="evidence" value="ECO:0007669"/>
    <property type="project" value="UniProtKB-SubCell"/>
</dbReference>
<dbReference type="NCBIfam" id="NF007399">
    <property type="entry name" value="PRK09928.1"/>
    <property type="match status" value="1"/>
</dbReference>
<dbReference type="HOGENOM" id="CLU_010118_3_1_6"/>
<evidence type="ECO:0000256" key="5">
    <source>
        <dbReference type="ARBA" id="ARBA00022692"/>
    </source>
</evidence>
<keyword evidence="7 8" id="KW-0472">Membrane</keyword>
<dbReference type="GO" id="GO:0022857">
    <property type="term" value="F:transmembrane transporter activity"/>
    <property type="evidence" value="ECO:0007669"/>
    <property type="project" value="InterPro"/>
</dbReference>
<evidence type="ECO:0000256" key="7">
    <source>
        <dbReference type="ARBA" id="ARBA00023136"/>
    </source>
</evidence>
<keyword evidence="3" id="KW-0813">Transport</keyword>
<feature type="transmembrane region" description="Helical" evidence="8">
    <location>
        <begin position="516"/>
        <end position="536"/>
    </location>
</feature>
<feature type="transmembrane region" description="Helical" evidence="8">
    <location>
        <begin position="97"/>
        <end position="116"/>
    </location>
</feature>
<evidence type="ECO:0000256" key="1">
    <source>
        <dbReference type="ARBA" id="ARBA00004651"/>
    </source>
</evidence>
<dbReference type="NCBIfam" id="TIGR00842">
    <property type="entry name" value="bcct"/>
    <property type="match status" value="1"/>
</dbReference>
<feature type="transmembrane region" description="Helical" evidence="8">
    <location>
        <begin position="490"/>
        <end position="510"/>
    </location>
</feature>
<keyword evidence="6 8" id="KW-1133">Transmembrane helix</keyword>
<comment type="subcellular location">
    <subcellularLocation>
        <location evidence="1">Cell membrane</location>
        <topology evidence="1">Multi-pass membrane protein</topology>
    </subcellularLocation>
</comment>
<feature type="transmembrane region" description="Helical" evidence="8">
    <location>
        <begin position="137"/>
        <end position="157"/>
    </location>
</feature>
<gene>
    <name evidence="9" type="primary">bett1</name>
    <name evidence="9" type="ORF">PKB_2870</name>
</gene>
<evidence type="ECO:0000256" key="4">
    <source>
        <dbReference type="ARBA" id="ARBA00022475"/>
    </source>
</evidence>
<dbReference type="PANTHER" id="PTHR30047:SF7">
    <property type="entry name" value="HIGH-AFFINITY CHOLINE TRANSPORT PROTEIN"/>
    <property type="match status" value="1"/>
</dbReference>
<dbReference type="PROSITE" id="PS01303">
    <property type="entry name" value="BCCT"/>
    <property type="match status" value="1"/>
</dbReference>
<name>A0A024HI88_PSEKB</name>
<evidence type="ECO:0000313" key="10">
    <source>
        <dbReference type="Proteomes" id="UP000025241"/>
    </source>
</evidence>
<feature type="transmembrane region" description="Helical" evidence="8">
    <location>
        <begin position="277"/>
        <end position="295"/>
    </location>
</feature>
<feature type="transmembrane region" description="Helical" evidence="8">
    <location>
        <begin position="188"/>
        <end position="208"/>
    </location>
</feature>
<dbReference type="KEGG" id="pkc:PKB_2870"/>
<feature type="transmembrane region" description="Helical" evidence="8">
    <location>
        <begin position="450"/>
        <end position="478"/>
    </location>
</feature>
<dbReference type="PANTHER" id="PTHR30047">
    <property type="entry name" value="HIGH-AFFINITY CHOLINE TRANSPORT PROTEIN-RELATED"/>
    <property type="match status" value="1"/>
</dbReference>
<dbReference type="EMBL" id="HG322950">
    <property type="protein sequence ID" value="CDF84217.1"/>
    <property type="molecule type" value="Genomic_DNA"/>
</dbReference>
<keyword evidence="4" id="KW-1003">Cell membrane</keyword>
<evidence type="ECO:0000256" key="2">
    <source>
        <dbReference type="ARBA" id="ARBA00005658"/>
    </source>
</evidence>
<dbReference type="Proteomes" id="UP000025241">
    <property type="component" value="Chromosome I"/>
</dbReference>
<evidence type="ECO:0000256" key="8">
    <source>
        <dbReference type="SAM" id="Phobius"/>
    </source>
</evidence>
<comment type="similarity">
    <text evidence="2">Belongs to the BCCT transporter (TC 2.A.15) family.</text>
</comment>
<feature type="transmembrane region" description="Helical" evidence="8">
    <location>
        <begin position="235"/>
        <end position="257"/>
    </location>
</feature>
<dbReference type="eggNOG" id="COG1292">
    <property type="taxonomic scope" value="Bacteria"/>
</dbReference>
<dbReference type="InterPro" id="IPR000060">
    <property type="entry name" value="BCCT_transptr"/>
</dbReference>
<keyword evidence="5 8" id="KW-0812">Transmembrane</keyword>
<organism evidence="9 10">
    <name type="scientific">Pseudomonas knackmussii (strain DSM 6978 / CCUG 54928 / LMG 23759 / B13)</name>
    <dbReference type="NCBI Taxonomy" id="1301098"/>
    <lineage>
        <taxon>Bacteria</taxon>
        <taxon>Pseudomonadati</taxon>
        <taxon>Pseudomonadota</taxon>
        <taxon>Gammaproteobacteria</taxon>
        <taxon>Pseudomonadales</taxon>
        <taxon>Pseudomonadaceae</taxon>
        <taxon>Pseudomonas</taxon>
    </lineage>
</organism>
<dbReference type="InterPro" id="IPR018093">
    <property type="entry name" value="BCCT_CS"/>
</dbReference>
<reference evidence="9 10" key="2">
    <citation type="submission" date="2014-05" db="EMBL/GenBank/DDBJ databases">
        <title>Genome sequence of the 3-chlorobenzoate degrading bacterium Pseudomonas knackmussii B13 shows multiple evidence for horizontal gene transfer.</title>
        <authorList>
            <person name="Miyazaki R."/>
            <person name="Bertelli C."/>
            <person name="Falquet L."/>
            <person name="Robinson-Rechavi M."/>
            <person name="Gharib W."/>
            <person name="Roy S."/>
            <person name="Van der Meer J.R."/>
        </authorList>
    </citation>
    <scope>NUCLEOTIDE SEQUENCE [LARGE SCALE GENOMIC DNA]</scope>
    <source>
        <strain evidence="9 10">B13</strain>
    </source>
</reference>
<feature type="transmembrane region" description="Helical" evidence="8">
    <location>
        <begin position="357"/>
        <end position="379"/>
    </location>
</feature>
<feature type="transmembrane region" description="Helical" evidence="8">
    <location>
        <begin position="307"/>
        <end position="331"/>
    </location>
</feature>
<proteinExistence type="inferred from homology"/>
<dbReference type="Pfam" id="PF02028">
    <property type="entry name" value="BCCT"/>
    <property type="match status" value="1"/>
</dbReference>
<feature type="transmembrane region" description="Helical" evidence="8">
    <location>
        <begin position="391"/>
        <end position="410"/>
    </location>
</feature>
<keyword evidence="10" id="KW-1185">Reference proteome</keyword>
<dbReference type="PATRIC" id="fig|1301098.3.peg.2890"/>
<dbReference type="STRING" id="1301098.PKB_2870"/>
<protein>
    <submittedName>
        <fullName evidence="9">High-affinity choline transport protein</fullName>
    </submittedName>
</protein>
<accession>A0A024HI88</accession>